<dbReference type="Proteomes" id="UP000240988">
    <property type="component" value="Unassembled WGS sequence"/>
</dbReference>
<dbReference type="PANTHER" id="PTHR43689:SF8">
    <property type="entry name" value="ALPHA_BETA-HYDROLASES SUPERFAMILY PROTEIN"/>
    <property type="match status" value="1"/>
</dbReference>
<sequence length="223" mass="24487">VAPDLPLGAHRVAMDGDADLSPTGLARMIAELIQRLQLREVALVGNDTGGALCQILCANHPELVDRLVLTNCDAFERFPPTAFRPVYRVGPRIPGSMVAVDRVLRSRVLRRAALAAVPVTMRPLPDDLLASWFAPLGDRGVRADLRSVLQGISPEYTLAAAERLKTFDRPALIAWGTRDRFFPVGDAERLARALPRARLEMIDNARTFVQIDQPQRLADLIAA</sequence>
<feature type="non-terminal residue" evidence="2">
    <location>
        <position position="1"/>
    </location>
</feature>
<dbReference type="PANTHER" id="PTHR43689">
    <property type="entry name" value="HYDROLASE"/>
    <property type="match status" value="1"/>
</dbReference>
<dbReference type="SUPFAM" id="SSF53474">
    <property type="entry name" value="alpha/beta-Hydrolases"/>
    <property type="match status" value="1"/>
</dbReference>
<keyword evidence="2" id="KW-0378">Hydrolase</keyword>
<dbReference type="Gene3D" id="3.40.50.1820">
    <property type="entry name" value="alpha/beta hydrolase"/>
    <property type="match status" value="1"/>
</dbReference>
<evidence type="ECO:0000313" key="3">
    <source>
        <dbReference type="Proteomes" id="UP000240988"/>
    </source>
</evidence>
<feature type="domain" description="AB hydrolase-1" evidence="1">
    <location>
        <begin position="25"/>
        <end position="213"/>
    </location>
</feature>
<name>A0A2U3NYI1_9MYCO</name>
<keyword evidence="3" id="KW-1185">Reference proteome</keyword>
<protein>
    <submittedName>
        <fullName evidence="2">Lysophospholipase, alpha-beta hydrolase superfamily</fullName>
    </submittedName>
</protein>
<dbReference type="EMBL" id="FUFA01000005">
    <property type="protein sequence ID" value="SPM36566.1"/>
    <property type="molecule type" value="Genomic_DNA"/>
</dbReference>
<dbReference type="PRINTS" id="PR00111">
    <property type="entry name" value="ABHYDROLASE"/>
</dbReference>
<dbReference type="AlphaFoldDB" id="A0A2U3NYI1"/>
<dbReference type="InterPro" id="IPR000073">
    <property type="entry name" value="AB_hydrolase_1"/>
</dbReference>
<organism evidence="2 3">
    <name type="scientific">Mycobacterium rhizamassiliense</name>
    <dbReference type="NCBI Taxonomy" id="1841860"/>
    <lineage>
        <taxon>Bacteria</taxon>
        <taxon>Bacillati</taxon>
        <taxon>Actinomycetota</taxon>
        <taxon>Actinomycetes</taxon>
        <taxon>Mycobacteriales</taxon>
        <taxon>Mycobacteriaceae</taxon>
        <taxon>Mycobacterium</taxon>
    </lineage>
</organism>
<evidence type="ECO:0000313" key="2">
    <source>
        <dbReference type="EMBL" id="SPM36566.1"/>
    </source>
</evidence>
<dbReference type="STRING" id="1841860.GCA_900157375_04410"/>
<proteinExistence type="predicted"/>
<reference evidence="2 3" key="1">
    <citation type="submission" date="2017-01" db="EMBL/GenBank/DDBJ databases">
        <authorList>
            <consortium name="Urmite Genomes"/>
        </authorList>
    </citation>
    <scope>NUCLEOTIDE SEQUENCE [LARGE SCALE GENOMIC DNA]</scope>
    <source>
        <strain evidence="2 3">AB57</strain>
    </source>
</reference>
<accession>A0A2U3NYI1</accession>
<dbReference type="GO" id="GO:0016787">
    <property type="term" value="F:hydrolase activity"/>
    <property type="evidence" value="ECO:0007669"/>
    <property type="project" value="UniProtKB-KW"/>
</dbReference>
<dbReference type="InterPro" id="IPR029058">
    <property type="entry name" value="AB_hydrolase_fold"/>
</dbReference>
<dbReference type="Pfam" id="PF00561">
    <property type="entry name" value="Abhydrolase_1"/>
    <property type="match status" value="1"/>
</dbReference>
<gene>
    <name evidence="2" type="ORF">MRAB57_4407</name>
</gene>
<evidence type="ECO:0000259" key="1">
    <source>
        <dbReference type="Pfam" id="PF00561"/>
    </source>
</evidence>